<dbReference type="EMBL" id="JBAKAR010000267">
    <property type="protein sequence ID" value="MEL0615086.1"/>
    <property type="molecule type" value="Genomic_DNA"/>
</dbReference>
<feature type="compositionally biased region" description="Polar residues" evidence="2">
    <location>
        <begin position="16"/>
        <end position="29"/>
    </location>
</feature>
<feature type="non-terminal residue" evidence="3">
    <location>
        <position position="69"/>
    </location>
</feature>
<dbReference type="InterPro" id="IPR000653">
    <property type="entry name" value="DegT/StrS_aminotransferase"/>
</dbReference>
<dbReference type="Gene3D" id="3.40.640.10">
    <property type="entry name" value="Type I PLP-dependent aspartate aminotransferase-like (Major domain)"/>
    <property type="match status" value="1"/>
</dbReference>
<dbReference type="SUPFAM" id="SSF53383">
    <property type="entry name" value="PLP-dependent transferases"/>
    <property type="match status" value="1"/>
</dbReference>
<dbReference type="Proteomes" id="UP001379949">
    <property type="component" value="Unassembled WGS sequence"/>
</dbReference>
<proteinExistence type="predicted"/>
<evidence type="ECO:0000256" key="1">
    <source>
        <dbReference type="ARBA" id="ARBA00022898"/>
    </source>
</evidence>
<name>A0ABU9GAJ8_9GAMM</name>
<evidence type="ECO:0000313" key="3">
    <source>
        <dbReference type="EMBL" id="MEL0615086.1"/>
    </source>
</evidence>
<keyword evidence="4" id="KW-1185">Reference proteome</keyword>
<reference evidence="3 4" key="1">
    <citation type="submission" date="2024-02" db="EMBL/GenBank/DDBJ databases">
        <title>Bacteria isolated from the canopy kelp, Nereocystis luetkeana.</title>
        <authorList>
            <person name="Pfister C.A."/>
            <person name="Younker I.T."/>
            <person name="Light S.H."/>
        </authorList>
    </citation>
    <scope>NUCLEOTIDE SEQUENCE [LARGE SCALE GENOMIC DNA]</scope>
    <source>
        <strain evidence="3 4">TI.4.07</strain>
    </source>
</reference>
<organism evidence="3 4">
    <name type="scientific">Marinomonas arenicola</name>
    <dbReference type="NCBI Taxonomy" id="569601"/>
    <lineage>
        <taxon>Bacteria</taxon>
        <taxon>Pseudomonadati</taxon>
        <taxon>Pseudomonadota</taxon>
        <taxon>Gammaproteobacteria</taxon>
        <taxon>Oceanospirillales</taxon>
        <taxon>Oceanospirillaceae</taxon>
        <taxon>Marinomonas</taxon>
    </lineage>
</organism>
<gene>
    <name evidence="3" type="ORF">V6242_18305</name>
</gene>
<evidence type="ECO:0000313" key="4">
    <source>
        <dbReference type="Proteomes" id="UP001379949"/>
    </source>
</evidence>
<feature type="region of interest" description="Disordered" evidence="2">
    <location>
        <begin position="1"/>
        <end position="29"/>
    </location>
</feature>
<keyword evidence="3" id="KW-0032">Aminotransferase</keyword>
<accession>A0ABU9GAJ8</accession>
<sequence>MAVTNHDALASHMRSHAQQGTTKSPVELSQNPGDWYYEQHSVGFNYRMTELQAAFGLSQLSRLDEFIEQ</sequence>
<evidence type="ECO:0000256" key="2">
    <source>
        <dbReference type="SAM" id="MobiDB-lite"/>
    </source>
</evidence>
<comment type="caution">
    <text evidence="3">The sequence shown here is derived from an EMBL/GenBank/DDBJ whole genome shotgun (WGS) entry which is preliminary data.</text>
</comment>
<dbReference type="InterPro" id="IPR015424">
    <property type="entry name" value="PyrdxlP-dep_Trfase"/>
</dbReference>
<keyword evidence="1" id="KW-0663">Pyridoxal phosphate</keyword>
<keyword evidence="3" id="KW-0808">Transferase</keyword>
<dbReference type="InterPro" id="IPR015421">
    <property type="entry name" value="PyrdxlP-dep_Trfase_major"/>
</dbReference>
<dbReference type="GO" id="GO:0008483">
    <property type="term" value="F:transaminase activity"/>
    <property type="evidence" value="ECO:0007669"/>
    <property type="project" value="UniProtKB-KW"/>
</dbReference>
<dbReference type="Pfam" id="PF01041">
    <property type="entry name" value="DegT_DnrJ_EryC1"/>
    <property type="match status" value="1"/>
</dbReference>
<dbReference type="RefSeq" id="WP_341568269.1">
    <property type="nucleotide sequence ID" value="NZ_JBAKAR010000267.1"/>
</dbReference>
<protein>
    <submittedName>
        <fullName evidence="3">DegT/DnrJ/EryC1/StrS family aminotransferase</fullName>
    </submittedName>
</protein>